<comment type="similarity">
    <text evidence="8">Belongs to the REI1 family.</text>
</comment>
<dbReference type="OMA" id="WTQTQQQ"/>
<dbReference type="STRING" id="29655.A0A0K9PVI3"/>
<dbReference type="SMART" id="SM00451">
    <property type="entry name" value="ZnF_U1"/>
    <property type="match status" value="1"/>
</dbReference>
<dbReference type="Proteomes" id="UP000036987">
    <property type="component" value="Unassembled WGS sequence"/>
</dbReference>
<dbReference type="InterPro" id="IPR041661">
    <property type="entry name" value="ZN622/Rei1/Reh1_Znf-C2H2"/>
</dbReference>
<comment type="caution">
    <text evidence="12">The sequence shown here is derived from an EMBL/GenBank/DDBJ whole genome shotgun (WGS) entry which is preliminary data.</text>
</comment>
<dbReference type="GO" id="GO:0008270">
    <property type="term" value="F:zinc ion binding"/>
    <property type="evidence" value="ECO:0007669"/>
    <property type="project" value="UniProtKB-KW"/>
</dbReference>
<proteinExistence type="inferred from homology"/>
<dbReference type="GO" id="GO:0042273">
    <property type="term" value="P:ribosomal large subunit biogenesis"/>
    <property type="evidence" value="ECO:0000318"/>
    <property type="project" value="GO_Central"/>
</dbReference>
<evidence type="ECO:0000256" key="8">
    <source>
        <dbReference type="ARBA" id="ARBA00034126"/>
    </source>
</evidence>
<feature type="domain" description="C2H2-type" evidence="11">
    <location>
        <begin position="68"/>
        <end position="97"/>
    </location>
</feature>
<keyword evidence="2" id="KW-0963">Cytoplasm</keyword>
<keyword evidence="13" id="KW-1185">Reference proteome</keyword>
<keyword evidence="4" id="KW-0479">Metal-binding</keyword>
<dbReference type="GO" id="GO:0005737">
    <property type="term" value="C:cytoplasm"/>
    <property type="evidence" value="ECO:0007669"/>
    <property type="project" value="UniProtKB-SubCell"/>
</dbReference>
<dbReference type="PANTHER" id="PTHR13182:SF8">
    <property type="entry name" value="CYTOPLASMIC 60S SUBUNIT BIOGENESIS FACTOR ZNF622"/>
    <property type="match status" value="1"/>
</dbReference>
<dbReference type="PROSITE" id="PS00028">
    <property type="entry name" value="ZINC_FINGER_C2H2_1"/>
    <property type="match status" value="2"/>
</dbReference>
<evidence type="ECO:0000256" key="9">
    <source>
        <dbReference type="PROSITE-ProRule" id="PRU00042"/>
    </source>
</evidence>
<keyword evidence="3" id="KW-0690">Ribosome biogenesis</keyword>
<comment type="subcellular location">
    <subcellularLocation>
        <location evidence="1">Cytoplasm</location>
    </subcellularLocation>
</comment>
<dbReference type="PROSITE" id="PS50157">
    <property type="entry name" value="ZINC_FINGER_C2H2_2"/>
    <property type="match status" value="1"/>
</dbReference>
<dbReference type="GO" id="GO:0003676">
    <property type="term" value="F:nucleic acid binding"/>
    <property type="evidence" value="ECO:0007669"/>
    <property type="project" value="InterPro"/>
</dbReference>
<keyword evidence="6 9" id="KW-0863">Zinc-finger</keyword>
<evidence type="ECO:0000259" key="11">
    <source>
        <dbReference type="PROSITE" id="PS50157"/>
    </source>
</evidence>
<dbReference type="InterPro" id="IPR003604">
    <property type="entry name" value="Matrin/U1-like-C_Znf_C2H2"/>
</dbReference>
<dbReference type="InterPro" id="IPR013087">
    <property type="entry name" value="Znf_C2H2_type"/>
</dbReference>
<dbReference type="InterPro" id="IPR022755">
    <property type="entry name" value="Znf_C2H2_jaz"/>
</dbReference>
<gene>
    <name evidence="12" type="ORF">ZOSMA_169G00260</name>
</gene>
<dbReference type="Gene3D" id="3.30.160.60">
    <property type="entry name" value="Classic Zinc Finger"/>
    <property type="match status" value="1"/>
</dbReference>
<evidence type="ECO:0000313" key="12">
    <source>
        <dbReference type="EMBL" id="KMZ72235.1"/>
    </source>
</evidence>
<dbReference type="SUPFAM" id="SSF57667">
    <property type="entry name" value="beta-beta-alpha zinc fingers"/>
    <property type="match status" value="3"/>
</dbReference>
<reference evidence="13" key="1">
    <citation type="journal article" date="2016" name="Nature">
        <title>The genome of the seagrass Zostera marina reveals angiosperm adaptation to the sea.</title>
        <authorList>
            <person name="Olsen J.L."/>
            <person name="Rouze P."/>
            <person name="Verhelst B."/>
            <person name="Lin Y.-C."/>
            <person name="Bayer T."/>
            <person name="Collen J."/>
            <person name="Dattolo E."/>
            <person name="De Paoli E."/>
            <person name="Dittami S."/>
            <person name="Maumus F."/>
            <person name="Michel G."/>
            <person name="Kersting A."/>
            <person name="Lauritano C."/>
            <person name="Lohaus R."/>
            <person name="Toepel M."/>
            <person name="Tonon T."/>
            <person name="Vanneste K."/>
            <person name="Amirebrahimi M."/>
            <person name="Brakel J."/>
            <person name="Bostroem C."/>
            <person name="Chovatia M."/>
            <person name="Grimwood J."/>
            <person name="Jenkins J.W."/>
            <person name="Jueterbock A."/>
            <person name="Mraz A."/>
            <person name="Stam W.T."/>
            <person name="Tice H."/>
            <person name="Bornberg-Bauer E."/>
            <person name="Green P.J."/>
            <person name="Pearson G.A."/>
            <person name="Procaccini G."/>
            <person name="Duarte C.M."/>
            <person name="Schmutz J."/>
            <person name="Reusch T.B.H."/>
            <person name="Van de Peer Y."/>
        </authorList>
    </citation>
    <scope>NUCLEOTIDE SEQUENCE [LARGE SCALE GENOMIC DNA]</scope>
    <source>
        <strain evidence="13">cv. Finnish</strain>
    </source>
</reference>
<feature type="compositionally biased region" description="Acidic residues" evidence="10">
    <location>
        <begin position="159"/>
        <end position="172"/>
    </location>
</feature>
<dbReference type="SMART" id="SM00355">
    <property type="entry name" value="ZnF_C2H2"/>
    <property type="match status" value="4"/>
</dbReference>
<evidence type="ECO:0000256" key="6">
    <source>
        <dbReference type="ARBA" id="ARBA00022771"/>
    </source>
</evidence>
<evidence type="ECO:0000313" key="13">
    <source>
        <dbReference type="Proteomes" id="UP000036987"/>
    </source>
</evidence>
<evidence type="ECO:0000256" key="3">
    <source>
        <dbReference type="ARBA" id="ARBA00022517"/>
    </source>
</evidence>
<keyword evidence="7" id="KW-0862">Zinc</keyword>
<evidence type="ECO:0000256" key="10">
    <source>
        <dbReference type="SAM" id="MobiDB-lite"/>
    </source>
</evidence>
<evidence type="ECO:0000256" key="1">
    <source>
        <dbReference type="ARBA" id="ARBA00004496"/>
    </source>
</evidence>
<feature type="compositionally biased region" description="Acidic residues" evidence="10">
    <location>
        <begin position="132"/>
        <end position="152"/>
    </location>
</feature>
<protein>
    <recommendedName>
        <fullName evidence="11">C2H2-type domain-containing protein</fullName>
    </recommendedName>
</protein>
<evidence type="ECO:0000256" key="4">
    <source>
        <dbReference type="ARBA" id="ARBA00022723"/>
    </source>
</evidence>
<keyword evidence="5" id="KW-0677">Repeat</keyword>
<evidence type="ECO:0000256" key="7">
    <source>
        <dbReference type="ARBA" id="ARBA00022833"/>
    </source>
</evidence>
<evidence type="ECO:0000256" key="2">
    <source>
        <dbReference type="ARBA" id="ARBA00022490"/>
    </source>
</evidence>
<evidence type="ECO:0000256" key="5">
    <source>
        <dbReference type="ARBA" id="ARBA00022737"/>
    </source>
</evidence>
<feature type="region of interest" description="Disordered" evidence="10">
    <location>
        <begin position="83"/>
        <end position="172"/>
    </location>
</feature>
<dbReference type="AlphaFoldDB" id="A0A0K9PVI3"/>
<organism evidence="12 13">
    <name type="scientific">Zostera marina</name>
    <name type="common">Eelgrass</name>
    <dbReference type="NCBI Taxonomy" id="29655"/>
    <lineage>
        <taxon>Eukaryota</taxon>
        <taxon>Viridiplantae</taxon>
        <taxon>Streptophyta</taxon>
        <taxon>Embryophyta</taxon>
        <taxon>Tracheophyta</taxon>
        <taxon>Spermatophyta</taxon>
        <taxon>Magnoliopsida</taxon>
        <taxon>Liliopsida</taxon>
        <taxon>Zosteraceae</taxon>
        <taxon>Zostera</taxon>
    </lineage>
</organism>
<dbReference type="PANTHER" id="PTHR13182">
    <property type="entry name" value="ZINC FINGER PROTEIN 622"/>
    <property type="match status" value="1"/>
</dbReference>
<accession>A0A0K9PVI3</accession>
<dbReference type="OrthoDB" id="19329at2759"/>
<dbReference type="InterPro" id="IPR036236">
    <property type="entry name" value="Znf_C2H2_sf"/>
</dbReference>
<dbReference type="GO" id="GO:0030687">
    <property type="term" value="C:preribosome, large subunit precursor"/>
    <property type="evidence" value="ECO:0000318"/>
    <property type="project" value="GO_Central"/>
</dbReference>
<dbReference type="Pfam" id="PF12171">
    <property type="entry name" value="zf-C2H2_jaz"/>
    <property type="match status" value="1"/>
</dbReference>
<sequence>MSGLTCNACNKEFDNDQQQKTHYRSEWHRYNLKRKVAGVPGITEALFQAKLSAVSEKTTRSNVTPQIYGCTICGKEYRSSKAHTEHLKSRTHIAKSSRGPNSSSESIAVIKPAPIRHTSKLSSSTEALSGMSDEEEEESEGSDAANEWEEVDPNSMDVVFEENDDSDSENDDMDDLMDLDPLICFICDQDHKNIEACMVHMHKKHGFFIPDIEYLKDPKGFLTYVGLKVKQDFKCLYCNDRCHPFQSLEAVRKHMISKAHCKVHYGDGDDDEEGELEDFYDYTSSYIDGDESQLVGLDDPNNNIELGSGGSELIIRKKTENGASVVTLGSREFMRYYRQNPRPSQQRDVALAAALTLRYKSMGLATVQSRKQMVRLKVLREMNRNGVEAMRSKMGMKSNVIRNLPKNVTH</sequence>
<dbReference type="Pfam" id="PF12756">
    <property type="entry name" value="zf-C2H2_2"/>
    <property type="match status" value="1"/>
</dbReference>
<dbReference type="EMBL" id="LFYR01000642">
    <property type="protein sequence ID" value="KMZ72235.1"/>
    <property type="molecule type" value="Genomic_DNA"/>
</dbReference>
<name>A0A0K9PVI3_ZOSMR</name>
<dbReference type="InterPro" id="IPR040025">
    <property type="entry name" value="Znf622/Rei1/Reh1"/>
</dbReference>